<dbReference type="STRING" id="237018.SAMN04489723_1384"/>
<keyword evidence="4" id="KW-1185">Reference proteome</keyword>
<reference evidence="3 4" key="1">
    <citation type="submission" date="2016-10" db="EMBL/GenBank/DDBJ databases">
        <authorList>
            <person name="de Groot N.N."/>
        </authorList>
    </citation>
    <scope>NUCLEOTIDE SEQUENCE [LARGE SCALE GENOMIC DNA]</scope>
    <source>
        <strain evidence="3 4">DSM 23399</strain>
    </source>
</reference>
<dbReference type="AlphaFoldDB" id="A0A1I1CMS2"/>
<protein>
    <recommendedName>
        <fullName evidence="2">3-keto-alpha-glucoside-1,2-lyase/3-keto-2-hydroxy-glucal hydratase domain-containing protein</fullName>
    </recommendedName>
</protein>
<feature type="domain" description="3-keto-alpha-glucoside-1,2-lyase/3-keto-2-hydroxy-glucal hydratase" evidence="2">
    <location>
        <begin position="50"/>
        <end position="252"/>
    </location>
</feature>
<organism evidence="3 4">
    <name type="scientific">Algoriphagus aquimarinus</name>
    <dbReference type="NCBI Taxonomy" id="237018"/>
    <lineage>
        <taxon>Bacteria</taxon>
        <taxon>Pseudomonadati</taxon>
        <taxon>Bacteroidota</taxon>
        <taxon>Cytophagia</taxon>
        <taxon>Cytophagales</taxon>
        <taxon>Cyclobacteriaceae</taxon>
        <taxon>Algoriphagus</taxon>
    </lineage>
</organism>
<evidence type="ECO:0000256" key="1">
    <source>
        <dbReference type="SAM" id="SignalP"/>
    </source>
</evidence>
<sequence length="254" mass="28287">MKNTKYAWVALIALVWSCGPKPADDSVTETIVEEVLVAENSLSEEEKANGWMLLFDGTNTDGWRSFNGDSFPSDGWTVEDGALKALGKGGDIGGDIVFGPVEFEQFEMEWTWKIAPGGNSGVLYHVVEDPKYDAPYETGPEYQMIDQLGFADPLEKWQSIGADYAMTEPNYEGVVKPAGEWNTSKIIFSEEGSSYYLNGQQTVEFVPYSEAWTAARNSGKWNDFPDYAISKTGLISLQDHGAETWFKNIKIRKL</sequence>
<gene>
    <name evidence="3" type="ORF">SAMN04489723_1384</name>
</gene>
<dbReference type="GO" id="GO:0016787">
    <property type="term" value="F:hydrolase activity"/>
    <property type="evidence" value="ECO:0007669"/>
    <property type="project" value="InterPro"/>
</dbReference>
<dbReference type="RefSeq" id="WP_092902136.1">
    <property type="nucleotide sequence ID" value="NZ_CAXBKE010000047.1"/>
</dbReference>
<accession>A0A1I1CMS2</accession>
<name>A0A1I1CMS2_9BACT</name>
<dbReference type="OrthoDB" id="9806233at2"/>
<evidence type="ECO:0000313" key="3">
    <source>
        <dbReference type="EMBL" id="SFB61723.1"/>
    </source>
</evidence>
<evidence type="ECO:0000313" key="4">
    <source>
        <dbReference type="Proteomes" id="UP000198790"/>
    </source>
</evidence>
<dbReference type="Pfam" id="PF06439">
    <property type="entry name" value="3keto-disac_hyd"/>
    <property type="match status" value="1"/>
</dbReference>
<proteinExistence type="predicted"/>
<feature type="chain" id="PRO_5011588952" description="3-keto-alpha-glucoside-1,2-lyase/3-keto-2-hydroxy-glucal hydratase domain-containing protein" evidence="1">
    <location>
        <begin position="24"/>
        <end position="254"/>
    </location>
</feature>
<evidence type="ECO:0000259" key="2">
    <source>
        <dbReference type="Pfam" id="PF06439"/>
    </source>
</evidence>
<dbReference type="InterPro" id="IPR010496">
    <property type="entry name" value="AL/BT2_dom"/>
</dbReference>
<dbReference type="Proteomes" id="UP000198790">
    <property type="component" value="Unassembled WGS sequence"/>
</dbReference>
<dbReference type="Gene3D" id="2.60.120.560">
    <property type="entry name" value="Exo-inulinase, domain 1"/>
    <property type="match status" value="1"/>
</dbReference>
<feature type="signal peptide" evidence="1">
    <location>
        <begin position="1"/>
        <end position="23"/>
    </location>
</feature>
<dbReference type="EMBL" id="FOKK01000038">
    <property type="protein sequence ID" value="SFB61723.1"/>
    <property type="molecule type" value="Genomic_DNA"/>
</dbReference>
<keyword evidence="1" id="KW-0732">Signal</keyword>